<feature type="signal peptide" evidence="3">
    <location>
        <begin position="1"/>
        <end position="20"/>
    </location>
</feature>
<evidence type="ECO:0000313" key="4">
    <source>
        <dbReference type="Proteomes" id="UP001652623"/>
    </source>
</evidence>
<evidence type="ECO:0000313" key="5">
    <source>
        <dbReference type="RefSeq" id="XP_015877864.3"/>
    </source>
</evidence>
<evidence type="ECO:0000256" key="1">
    <source>
        <dbReference type="SAM" id="MobiDB-lite"/>
    </source>
</evidence>
<keyword evidence="2" id="KW-0812">Transmembrane</keyword>
<feature type="compositionally biased region" description="Pro residues" evidence="1">
    <location>
        <begin position="162"/>
        <end position="246"/>
    </location>
</feature>
<evidence type="ECO:0000256" key="3">
    <source>
        <dbReference type="SAM" id="SignalP"/>
    </source>
</evidence>
<dbReference type="GeneID" id="107414268"/>
<keyword evidence="2" id="KW-0472">Membrane</keyword>
<evidence type="ECO:0000256" key="2">
    <source>
        <dbReference type="SAM" id="Phobius"/>
    </source>
</evidence>
<organism evidence="4 5">
    <name type="scientific">Ziziphus jujuba</name>
    <name type="common">Chinese jujube</name>
    <name type="synonym">Ziziphus sativa</name>
    <dbReference type="NCBI Taxonomy" id="326968"/>
    <lineage>
        <taxon>Eukaryota</taxon>
        <taxon>Viridiplantae</taxon>
        <taxon>Streptophyta</taxon>
        <taxon>Embryophyta</taxon>
        <taxon>Tracheophyta</taxon>
        <taxon>Spermatophyta</taxon>
        <taxon>Magnoliopsida</taxon>
        <taxon>eudicotyledons</taxon>
        <taxon>Gunneridae</taxon>
        <taxon>Pentapetalae</taxon>
        <taxon>rosids</taxon>
        <taxon>fabids</taxon>
        <taxon>Rosales</taxon>
        <taxon>Rhamnaceae</taxon>
        <taxon>Paliureae</taxon>
        <taxon>Ziziphus</taxon>
    </lineage>
</organism>
<dbReference type="InterPro" id="IPR010417">
    <property type="entry name" value="Embryo-specific_ATS3"/>
</dbReference>
<dbReference type="RefSeq" id="XP_015877864.3">
    <property type="nucleotide sequence ID" value="XM_016022378.4"/>
</dbReference>
<dbReference type="SUPFAM" id="SSF49723">
    <property type="entry name" value="Lipase/lipooxygenase domain (PLAT/LH2 domain)"/>
    <property type="match status" value="1"/>
</dbReference>
<proteinExistence type="predicted"/>
<feature type="region of interest" description="Disordered" evidence="1">
    <location>
        <begin position="162"/>
        <end position="248"/>
    </location>
</feature>
<dbReference type="Proteomes" id="UP001652623">
    <property type="component" value="Chromosome 8"/>
</dbReference>
<feature type="chain" id="PRO_5044646899" evidence="3">
    <location>
        <begin position="21"/>
        <end position="271"/>
    </location>
</feature>
<gene>
    <name evidence="5" type="primary">LOC107414268</name>
</gene>
<reference evidence="5" key="1">
    <citation type="submission" date="2025-08" db="UniProtKB">
        <authorList>
            <consortium name="RefSeq"/>
        </authorList>
    </citation>
    <scope>IDENTIFICATION</scope>
    <source>
        <tissue evidence="5">Seedling</tissue>
    </source>
</reference>
<keyword evidence="3" id="KW-0732">Signal</keyword>
<dbReference type="AlphaFoldDB" id="A0A6P3ZI80"/>
<dbReference type="PANTHER" id="PTHR31718:SF32">
    <property type="entry name" value="EMBRYO-SPECIFIC PROTEIN ATS3B"/>
    <property type="match status" value="1"/>
</dbReference>
<dbReference type="InterPro" id="IPR036392">
    <property type="entry name" value="PLAT/LH2_dom_sf"/>
</dbReference>
<sequence length="271" mass="29290">MMRALFILLFSASIFNLSQANILRTPLPKPDESFTLIYIQNEAKCSYLVTINTSCYSSILARDHISIAFGDASGNQIYAEGLGEPQTGRFGPCSSNTYEINGTCAKNICYAYIYRTGPDDWKPESVEIDGGKSNPVTFYYNSTSVPNNLWYGFNLCNYPFSPSPPPSSPPPPPPRFPPFPQNSPPPPSPPPPSRSPPPPSRRPPPPPSPPPPSPPPPPPSPPPPPPHSPPPPSPPPPSPPPPPPPSSARRYTWACFVAIIGLVFNALISLH</sequence>
<protein>
    <submittedName>
        <fullName evidence="5">Embryo-specific protein ATS3A-like</fullName>
    </submittedName>
</protein>
<dbReference type="PANTHER" id="PTHR31718">
    <property type="entry name" value="PLAT DOMAIN-CONTAINING PROTEIN"/>
    <property type="match status" value="1"/>
</dbReference>
<dbReference type="PRINTS" id="PR01217">
    <property type="entry name" value="PRICHEXTENSN"/>
</dbReference>
<dbReference type="CDD" id="cd00113">
    <property type="entry name" value="PLAT"/>
    <property type="match status" value="1"/>
</dbReference>
<feature type="transmembrane region" description="Helical" evidence="2">
    <location>
        <begin position="251"/>
        <end position="270"/>
    </location>
</feature>
<keyword evidence="2" id="KW-1133">Transmembrane helix</keyword>
<keyword evidence="4" id="KW-1185">Reference proteome</keyword>
<dbReference type="Pfam" id="PF06232">
    <property type="entry name" value="ATS3"/>
    <property type="match status" value="1"/>
</dbReference>
<accession>A0A6P3ZI80</accession>
<dbReference type="KEGG" id="zju:107414268"/>
<name>A0A6P3ZI80_ZIZJJ</name>